<reference evidence="3 4" key="1">
    <citation type="journal article" date="2016" name="Sci. Rep.">
        <title>Complete genome sequence and transcriptomic analysis of a novel marine strain Bacillus weihaiensis reveals the mechanism of brown algae degradation.</title>
        <authorList>
            <person name="Zhu Y."/>
            <person name="Chen P."/>
            <person name="Bao Y."/>
            <person name="Men Y."/>
            <person name="Zeng Y."/>
            <person name="Yang J."/>
            <person name="Sun J."/>
            <person name="Sun Y."/>
        </authorList>
    </citation>
    <scope>NUCLEOTIDE SEQUENCE [LARGE SCALE GENOMIC DNA]</scope>
    <source>
        <strain evidence="3 4">Alg07</strain>
    </source>
</reference>
<keyword evidence="1" id="KW-1133">Transmembrane helix</keyword>
<dbReference type="EMBL" id="CP016020">
    <property type="protein sequence ID" value="APH05143.1"/>
    <property type="molecule type" value="Genomic_DNA"/>
</dbReference>
<keyword evidence="1" id="KW-0472">Membrane</keyword>
<dbReference type="STRING" id="1547283.A9C19_10485"/>
<dbReference type="InterPro" id="IPR036779">
    <property type="entry name" value="LysM_dom_sf"/>
</dbReference>
<gene>
    <name evidence="3" type="ORF">A9C19_10485</name>
</gene>
<sequence length="103" mass="11924">MKKESIAYIFTFFLVLLAITFVVSYTDKAESLDNFQQVTIENGDSLWEIAERFQDKSNISRQDFVKWVQDNNNLHSTLVKPGDIVFVPIEKKHNVQLNQLASD</sequence>
<dbReference type="Gene3D" id="3.10.350.10">
    <property type="entry name" value="LysM domain"/>
    <property type="match status" value="1"/>
</dbReference>
<evidence type="ECO:0000256" key="1">
    <source>
        <dbReference type="SAM" id="Phobius"/>
    </source>
</evidence>
<keyword evidence="1" id="KW-0812">Transmembrane</keyword>
<name>A0A1L3MS30_9BACI</name>
<evidence type="ECO:0000313" key="4">
    <source>
        <dbReference type="Proteomes" id="UP000181936"/>
    </source>
</evidence>
<feature type="transmembrane region" description="Helical" evidence="1">
    <location>
        <begin position="6"/>
        <end position="26"/>
    </location>
</feature>
<protein>
    <recommendedName>
        <fullName evidence="2">LysM domain-containing protein</fullName>
    </recommendedName>
</protein>
<feature type="domain" description="LysM" evidence="2">
    <location>
        <begin position="36"/>
        <end position="87"/>
    </location>
</feature>
<evidence type="ECO:0000313" key="3">
    <source>
        <dbReference type="EMBL" id="APH05143.1"/>
    </source>
</evidence>
<dbReference type="Pfam" id="PF01476">
    <property type="entry name" value="LysM"/>
    <property type="match status" value="1"/>
</dbReference>
<dbReference type="SUPFAM" id="SSF54106">
    <property type="entry name" value="LysM domain"/>
    <property type="match status" value="1"/>
</dbReference>
<dbReference type="PROSITE" id="PS51782">
    <property type="entry name" value="LYSM"/>
    <property type="match status" value="1"/>
</dbReference>
<dbReference type="RefSeq" id="WP_072579936.1">
    <property type="nucleotide sequence ID" value="NZ_CP016020.1"/>
</dbReference>
<evidence type="ECO:0000259" key="2">
    <source>
        <dbReference type="PROSITE" id="PS51782"/>
    </source>
</evidence>
<dbReference type="InterPro" id="IPR018392">
    <property type="entry name" value="LysM"/>
</dbReference>
<accession>A0A1L3MS30</accession>
<organism evidence="3 4">
    <name type="scientific">Bacillus weihaiensis</name>
    <dbReference type="NCBI Taxonomy" id="1547283"/>
    <lineage>
        <taxon>Bacteria</taxon>
        <taxon>Bacillati</taxon>
        <taxon>Bacillota</taxon>
        <taxon>Bacilli</taxon>
        <taxon>Bacillales</taxon>
        <taxon>Bacillaceae</taxon>
        <taxon>Bacillus</taxon>
    </lineage>
</organism>
<keyword evidence="4" id="KW-1185">Reference proteome</keyword>
<dbReference type="AlphaFoldDB" id="A0A1L3MS30"/>
<dbReference type="OrthoDB" id="2679564at2"/>
<dbReference type="Proteomes" id="UP000181936">
    <property type="component" value="Chromosome"/>
</dbReference>
<proteinExistence type="predicted"/>
<dbReference type="KEGG" id="bwh:A9C19_10485"/>
<dbReference type="CDD" id="cd00118">
    <property type="entry name" value="LysM"/>
    <property type="match status" value="1"/>
</dbReference>